<feature type="region of interest" description="Disordered" evidence="2">
    <location>
        <begin position="68"/>
        <end position="87"/>
    </location>
</feature>
<proteinExistence type="predicted"/>
<keyword evidence="3" id="KW-1133">Transmembrane helix</keyword>
<organism evidence="4 5">
    <name type="scientific">Devosia nanyangense</name>
    <dbReference type="NCBI Taxonomy" id="1228055"/>
    <lineage>
        <taxon>Bacteria</taxon>
        <taxon>Pseudomonadati</taxon>
        <taxon>Pseudomonadota</taxon>
        <taxon>Alphaproteobacteria</taxon>
        <taxon>Hyphomicrobiales</taxon>
        <taxon>Devosiaceae</taxon>
        <taxon>Devosia</taxon>
    </lineage>
</organism>
<reference evidence="4" key="1">
    <citation type="submission" date="2020-07" db="EMBL/GenBank/DDBJ databases">
        <title>Huge and variable diversity of episymbiotic CPR bacteria and DPANN archaea in groundwater ecosystems.</title>
        <authorList>
            <person name="He C.Y."/>
            <person name="Keren R."/>
            <person name="Whittaker M."/>
            <person name="Farag I.F."/>
            <person name="Doudna J."/>
            <person name="Cate J.H.D."/>
            <person name="Banfield J.F."/>
        </authorList>
    </citation>
    <scope>NUCLEOTIDE SEQUENCE</scope>
    <source>
        <strain evidence="4">NC_groundwater_1586_Pr3_B-0.1um_66_15</strain>
    </source>
</reference>
<gene>
    <name evidence="4" type="ORF">HY834_16495</name>
</gene>
<feature type="region of interest" description="Disordered" evidence="2">
    <location>
        <begin position="1"/>
        <end position="25"/>
    </location>
</feature>
<dbReference type="Gene3D" id="3.30.1450.10">
    <property type="match status" value="1"/>
</dbReference>
<feature type="transmembrane region" description="Helical" evidence="3">
    <location>
        <begin position="42"/>
        <end position="61"/>
    </location>
</feature>
<keyword evidence="1" id="KW-0732">Signal</keyword>
<sequence length="162" mass="17073">MTIQGTFGRRNARKTAVRAPQRESANERVDVAPLRASGRGRAALLGVVGTFLVLWAIGAGMRAHKAPDTPAQSAAVETSAPAPKAPEPCEVTMKEYSSLKPGMSLRRATSIIGCAGEEMSRVSIGGQETVMVSWTGNGGFISNMNATFDNDRLVAKAQLGLE</sequence>
<keyword evidence="3" id="KW-0472">Membrane</keyword>
<comment type="caution">
    <text evidence="4">The sequence shown here is derived from an EMBL/GenBank/DDBJ whole genome shotgun (WGS) entry which is preliminary data.</text>
</comment>
<dbReference type="EMBL" id="JACRAF010000052">
    <property type="protein sequence ID" value="MBI4923342.1"/>
    <property type="molecule type" value="Genomic_DNA"/>
</dbReference>
<evidence type="ECO:0000313" key="5">
    <source>
        <dbReference type="Proteomes" id="UP000782610"/>
    </source>
</evidence>
<dbReference type="InterPro" id="IPR037873">
    <property type="entry name" value="BamE-like"/>
</dbReference>
<evidence type="ECO:0000256" key="1">
    <source>
        <dbReference type="ARBA" id="ARBA00022729"/>
    </source>
</evidence>
<evidence type="ECO:0000256" key="2">
    <source>
        <dbReference type="SAM" id="MobiDB-lite"/>
    </source>
</evidence>
<evidence type="ECO:0000256" key="3">
    <source>
        <dbReference type="SAM" id="Phobius"/>
    </source>
</evidence>
<dbReference type="Proteomes" id="UP000782610">
    <property type="component" value="Unassembled WGS sequence"/>
</dbReference>
<protein>
    <recommendedName>
        <fullName evidence="6">DUF3862 domain-containing protein</fullName>
    </recommendedName>
</protein>
<dbReference type="AlphaFoldDB" id="A0A933L576"/>
<evidence type="ECO:0008006" key="6">
    <source>
        <dbReference type="Google" id="ProtNLM"/>
    </source>
</evidence>
<evidence type="ECO:0000313" key="4">
    <source>
        <dbReference type="EMBL" id="MBI4923342.1"/>
    </source>
</evidence>
<name>A0A933L576_9HYPH</name>
<keyword evidence="3" id="KW-0812">Transmembrane</keyword>
<accession>A0A933L576</accession>